<dbReference type="PANTHER" id="PTHR46401:SF2">
    <property type="entry name" value="GLYCOSYLTRANSFERASE WBBK-RELATED"/>
    <property type="match status" value="1"/>
</dbReference>
<dbReference type="OrthoDB" id="5490278at2"/>
<dbReference type="Gene3D" id="3.40.50.2000">
    <property type="entry name" value="Glycogen Phosphorylase B"/>
    <property type="match status" value="2"/>
</dbReference>
<dbReference type="Proteomes" id="UP000069632">
    <property type="component" value="Unassembled WGS sequence"/>
</dbReference>
<sequence length="357" mass="41230">MKHISVIGIAGLPAKYGGFETLVENLTKYLSYKHNITVFCSSKIYSEKIKKYNNVNLKYISLKPNGVQSIFYDIISIFYSLKFADTLLILGVSGAVILPFIKIFSRKKIIVNIDGLEWKRDKWGVFSKLFLKFSEKIAVKYSDVVIADNKSIQEYVFNEYKKKSTLIAYGGDHAKKEIVTDCLKDRYQFLNKKYAFNVCRIEPENNIDMMLEAFTEYGKMNFIIIGNWVNSVYGNKLREKYSNVKNIFLLDPIYDQNVLNQIRSNCYIYIHGHSAGGTNPSLVEAMHLGLPIFSYSAEYNKNTTMNKALYFSNKEELIDLLLTVSDKYIKSIAINMKLIANDEYNWEQISTKYSNLF</sequence>
<reference evidence="4 5" key="1">
    <citation type="submission" date="2016-02" db="EMBL/GenBank/DDBJ databases">
        <authorList>
            <consortium name="Pathogen Informatics"/>
        </authorList>
    </citation>
    <scope>NUCLEOTIDE SEQUENCE [LARGE SCALE GENOMIC DNA]</scope>
    <source>
        <strain evidence="4 5">RC20</strain>
    </source>
</reference>
<dbReference type="PANTHER" id="PTHR46401">
    <property type="entry name" value="GLYCOSYLTRANSFERASE WBBK-RELATED"/>
    <property type="match status" value="1"/>
</dbReference>
<dbReference type="InterPro" id="IPR015393">
    <property type="entry name" value="DUF1972"/>
</dbReference>
<feature type="domain" description="DUF1972" evidence="3">
    <location>
        <begin position="1"/>
        <end position="172"/>
    </location>
</feature>
<keyword evidence="1" id="KW-0808">Transferase</keyword>
<dbReference type="Pfam" id="PF00534">
    <property type="entry name" value="Glycos_transf_1"/>
    <property type="match status" value="1"/>
</dbReference>
<evidence type="ECO:0000313" key="5">
    <source>
        <dbReference type="Proteomes" id="UP000069632"/>
    </source>
</evidence>
<evidence type="ECO:0000313" key="4">
    <source>
        <dbReference type="EMBL" id="CZE49138.1"/>
    </source>
</evidence>
<dbReference type="AlphaFoldDB" id="A0A128ELA0"/>
<evidence type="ECO:0000259" key="3">
    <source>
        <dbReference type="Pfam" id="PF09314"/>
    </source>
</evidence>
<evidence type="ECO:0000256" key="1">
    <source>
        <dbReference type="ARBA" id="ARBA00022679"/>
    </source>
</evidence>
<dbReference type="RefSeq" id="WP_075540541.1">
    <property type="nucleotide sequence ID" value="NZ_CP053844.1"/>
</dbReference>
<feature type="domain" description="Glycosyl transferase family 1" evidence="2">
    <location>
        <begin position="190"/>
        <end position="300"/>
    </location>
</feature>
<dbReference type="GO" id="GO:0016757">
    <property type="term" value="F:glycosyltransferase activity"/>
    <property type="evidence" value="ECO:0007669"/>
    <property type="project" value="InterPro"/>
</dbReference>
<protein>
    <submittedName>
        <fullName evidence="4">Domain of uncharacterized function (DUF1972)</fullName>
    </submittedName>
</protein>
<dbReference type="InterPro" id="IPR001296">
    <property type="entry name" value="Glyco_trans_1"/>
</dbReference>
<keyword evidence="5" id="KW-1185">Reference proteome</keyword>
<proteinExistence type="predicted"/>
<name>A0A128ELA0_9BACT</name>
<dbReference type="Pfam" id="PF09314">
    <property type="entry name" value="DUF1972"/>
    <property type="match status" value="1"/>
</dbReference>
<evidence type="ECO:0000259" key="2">
    <source>
        <dbReference type="Pfam" id="PF00534"/>
    </source>
</evidence>
<accession>A0A128ELA0</accession>
<dbReference type="SUPFAM" id="SSF53756">
    <property type="entry name" value="UDP-Glycosyltransferase/glycogen phosphorylase"/>
    <property type="match status" value="1"/>
</dbReference>
<dbReference type="GO" id="GO:0009103">
    <property type="term" value="P:lipopolysaccharide biosynthetic process"/>
    <property type="evidence" value="ECO:0007669"/>
    <property type="project" value="TreeGrafter"/>
</dbReference>
<organism evidence="4 5">
    <name type="scientific">Campylobacter geochelonis</name>
    <dbReference type="NCBI Taxonomy" id="1780362"/>
    <lineage>
        <taxon>Bacteria</taxon>
        <taxon>Pseudomonadati</taxon>
        <taxon>Campylobacterota</taxon>
        <taxon>Epsilonproteobacteria</taxon>
        <taxon>Campylobacterales</taxon>
        <taxon>Campylobacteraceae</taxon>
        <taxon>Campylobacter</taxon>
    </lineage>
</organism>
<dbReference type="EMBL" id="FIZP01000015">
    <property type="protein sequence ID" value="CZE49138.1"/>
    <property type="molecule type" value="Genomic_DNA"/>
</dbReference>
<gene>
    <name evidence="4" type="ORF">ERS672216_01770</name>
</gene>